<sequence>MKQVGAQSGFQTADRLGHGGLGQLQFLGGPGEGAGLGHLGEHRPGLKVGKTRHVKS</sequence>
<organism evidence="2">
    <name type="scientific">mine drainage metagenome</name>
    <dbReference type="NCBI Taxonomy" id="410659"/>
    <lineage>
        <taxon>unclassified sequences</taxon>
        <taxon>metagenomes</taxon>
        <taxon>ecological metagenomes</taxon>
    </lineage>
</organism>
<protein>
    <submittedName>
        <fullName evidence="2">Uncharacterized protein</fullName>
    </submittedName>
</protein>
<dbReference type="AlphaFoldDB" id="A0A1J5NXX4"/>
<accession>A0A1J5NXX4</accession>
<gene>
    <name evidence="2" type="ORF">GALL_543390</name>
</gene>
<name>A0A1J5NXX4_9ZZZZ</name>
<feature type="region of interest" description="Disordered" evidence="1">
    <location>
        <begin position="28"/>
        <end position="56"/>
    </location>
</feature>
<proteinExistence type="predicted"/>
<dbReference type="EMBL" id="MLJW01008401">
    <property type="protein sequence ID" value="OIQ64113.1"/>
    <property type="molecule type" value="Genomic_DNA"/>
</dbReference>
<reference evidence="2" key="1">
    <citation type="submission" date="2016-10" db="EMBL/GenBank/DDBJ databases">
        <title>Sequence of Gallionella enrichment culture.</title>
        <authorList>
            <person name="Poehlein A."/>
            <person name="Muehling M."/>
            <person name="Daniel R."/>
        </authorList>
    </citation>
    <scope>NUCLEOTIDE SEQUENCE</scope>
</reference>
<feature type="compositionally biased region" description="Gly residues" evidence="1">
    <location>
        <begin position="28"/>
        <end position="38"/>
    </location>
</feature>
<evidence type="ECO:0000313" key="2">
    <source>
        <dbReference type="EMBL" id="OIQ64113.1"/>
    </source>
</evidence>
<comment type="caution">
    <text evidence="2">The sequence shown here is derived from an EMBL/GenBank/DDBJ whole genome shotgun (WGS) entry which is preliminary data.</text>
</comment>
<evidence type="ECO:0000256" key="1">
    <source>
        <dbReference type="SAM" id="MobiDB-lite"/>
    </source>
</evidence>